<evidence type="ECO:0000313" key="3">
    <source>
        <dbReference type="Proteomes" id="UP000016426"/>
    </source>
</evidence>
<feature type="region of interest" description="Disordered" evidence="1">
    <location>
        <begin position="1"/>
        <end position="31"/>
    </location>
</feature>
<keyword evidence="3" id="KW-1185">Reference proteome</keyword>
<dbReference type="EMBL" id="AVPH01000045">
    <property type="protein sequence ID" value="ERE18923.1"/>
    <property type="molecule type" value="Genomic_DNA"/>
</dbReference>
<evidence type="ECO:0000313" key="2">
    <source>
        <dbReference type="EMBL" id="ERE18923.1"/>
    </source>
</evidence>
<protein>
    <submittedName>
        <fullName evidence="2">Uncharacterized protein</fullName>
    </submittedName>
</protein>
<dbReference type="Proteomes" id="UP000016426">
    <property type="component" value="Unassembled WGS sequence"/>
</dbReference>
<proteinExistence type="predicted"/>
<sequence length="44" mass="4164">MEIYLRSAGSDAELSSAPVASPAPAAAPAAPPAAAAKADVSALK</sequence>
<feature type="compositionally biased region" description="Low complexity" evidence="1">
    <location>
        <begin position="15"/>
        <end position="31"/>
    </location>
</feature>
<name>A0ABP2XQX8_9NEIS</name>
<gene>
    <name evidence="2" type="ORF">O166_21135</name>
</gene>
<reference evidence="2 3" key="1">
    <citation type="journal article" date="2013" name="Genome Announc.">
        <title>Genome Sequence of the Pigment-Producing Bacterium Pseudogulbenkiania ferrooxidans, Isolated from Loktak Lake.</title>
        <authorList>
            <person name="Puranik S."/>
            <person name="Talkal R."/>
            <person name="Qureshi A."/>
            <person name="Khardenavis A."/>
            <person name="Kapley A."/>
            <person name="Purohit H.J."/>
        </authorList>
    </citation>
    <scope>NUCLEOTIDE SEQUENCE [LARGE SCALE GENOMIC DNA]</scope>
    <source>
        <strain evidence="2 3">EGD-HP2</strain>
    </source>
</reference>
<evidence type="ECO:0000256" key="1">
    <source>
        <dbReference type="SAM" id="MobiDB-lite"/>
    </source>
</evidence>
<feature type="non-terminal residue" evidence="2">
    <location>
        <position position="44"/>
    </location>
</feature>
<comment type="caution">
    <text evidence="2">The sequence shown here is derived from an EMBL/GenBank/DDBJ whole genome shotgun (WGS) entry which is preliminary data.</text>
</comment>
<organism evidence="2 3">
    <name type="scientific">Pseudogulbenkiania ferrooxidans EGD-HP2</name>
    <dbReference type="NCBI Taxonomy" id="1388764"/>
    <lineage>
        <taxon>Bacteria</taxon>
        <taxon>Pseudomonadati</taxon>
        <taxon>Pseudomonadota</taxon>
        <taxon>Betaproteobacteria</taxon>
        <taxon>Neisseriales</taxon>
        <taxon>Chromobacteriaceae</taxon>
        <taxon>Pseudogulbenkiania</taxon>
    </lineage>
</organism>
<accession>A0ABP2XQX8</accession>